<evidence type="ECO:0000259" key="1">
    <source>
        <dbReference type="PROSITE" id="PS51186"/>
    </source>
</evidence>
<feature type="domain" description="N-acetyltransferase" evidence="1">
    <location>
        <begin position="18"/>
        <end position="185"/>
    </location>
</feature>
<reference evidence="2 3" key="1">
    <citation type="submission" date="2018-06" db="EMBL/GenBank/DDBJ databases">
        <title>Isolation of heavy metals resistant Paenibacillus silvae NC2 from Gold-Copper mine in ZiJin, China.</title>
        <authorList>
            <person name="Xu J."/>
            <person name="Mazhar H.S."/>
            <person name="Rensing C."/>
        </authorList>
    </citation>
    <scope>NUCLEOTIDE SEQUENCE [LARGE SCALE GENOMIC DNA]</scope>
    <source>
        <strain evidence="2 3">NC2</strain>
    </source>
</reference>
<dbReference type="GO" id="GO:0016747">
    <property type="term" value="F:acyltransferase activity, transferring groups other than amino-acyl groups"/>
    <property type="evidence" value="ECO:0007669"/>
    <property type="project" value="InterPro"/>
</dbReference>
<dbReference type="PROSITE" id="PS51186">
    <property type="entry name" value="GNAT"/>
    <property type="match status" value="1"/>
</dbReference>
<organism evidence="2 3">
    <name type="scientific">Paenibacillus silvae</name>
    <dbReference type="NCBI Taxonomy" id="1325358"/>
    <lineage>
        <taxon>Bacteria</taxon>
        <taxon>Bacillati</taxon>
        <taxon>Bacillota</taxon>
        <taxon>Bacilli</taxon>
        <taxon>Bacillales</taxon>
        <taxon>Paenibacillaceae</taxon>
        <taxon>Paenibacillus</taxon>
    </lineage>
</organism>
<dbReference type="InterPro" id="IPR016181">
    <property type="entry name" value="Acyl_CoA_acyltransferase"/>
</dbReference>
<dbReference type="AlphaFoldDB" id="A0A2W6NLQ2"/>
<sequence length="201" mass="23806">MTRTESVLRQDELVLRCVELRDLAELYELIYGEDEPEWKRWDAPYYPLERVSYEHFEQNTFKRLRADEEEARPASIRVIEADGEIVGLISYYIEDSLSMWLEIGIVIYKPSRWARGTGTRALQMWSGYLFEQMPIVRVGLTTWSGNERMMRAAAKVGFQIEARLRKCRIVLGEYYDSIRMGMLREEWDQMCAIRADRNVNN</sequence>
<dbReference type="PANTHER" id="PTHR43415:SF4">
    <property type="entry name" value="N-ACETYLTRANSFERASE DOMAIN-CONTAINING PROTEIN"/>
    <property type="match status" value="1"/>
</dbReference>
<evidence type="ECO:0000313" key="2">
    <source>
        <dbReference type="EMBL" id="PZT56078.1"/>
    </source>
</evidence>
<dbReference type="Gene3D" id="3.40.630.30">
    <property type="match status" value="1"/>
</dbReference>
<evidence type="ECO:0000313" key="3">
    <source>
        <dbReference type="Proteomes" id="UP000249204"/>
    </source>
</evidence>
<name>A0A2W6NLQ2_9BACL</name>
<dbReference type="Pfam" id="PF13302">
    <property type="entry name" value="Acetyltransf_3"/>
    <property type="match status" value="1"/>
</dbReference>
<dbReference type="CDD" id="cd04301">
    <property type="entry name" value="NAT_SF"/>
    <property type="match status" value="1"/>
</dbReference>
<gene>
    <name evidence="2" type="ORF">DN757_09145</name>
</gene>
<proteinExistence type="predicted"/>
<dbReference type="SUPFAM" id="SSF55729">
    <property type="entry name" value="Acyl-CoA N-acyltransferases (Nat)"/>
    <property type="match status" value="1"/>
</dbReference>
<comment type="caution">
    <text evidence="2">The sequence shown here is derived from an EMBL/GenBank/DDBJ whole genome shotgun (WGS) entry which is preliminary data.</text>
</comment>
<keyword evidence="2" id="KW-0808">Transferase</keyword>
<dbReference type="PANTHER" id="PTHR43415">
    <property type="entry name" value="SPERMIDINE N(1)-ACETYLTRANSFERASE"/>
    <property type="match status" value="1"/>
</dbReference>
<dbReference type="EMBL" id="QKWW01000024">
    <property type="protein sequence ID" value="PZT56078.1"/>
    <property type="molecule type" value="Genomic_DNA"/>
</dbReference>
<accession>A0A2W6NLQ2</accession>
<dbReference type="InterPro" id="IPR000182">
    <property type="entry name" value="GNAT_dom"/>
</dbReference>
<protein>
    <submittedName>
        <fullName evidence="2">GNAT family N-acetyltransferase</fullName>
    </submittedName>
</protein>
<dbReference type="Proteomes" id="UP000249204">
    <property type="component" value="Unassembled WGS sequence"/>
</dbReference>